<name>A0A698FCJ4_CAMJU</name>
<dbReference type="SUPFAM" id="SSF55729">
    <property type="entry name" value="Acyl-CoA N-acyltransferases (Nat)"/>
    <property type="match status" value="1"/>
</dbReference>
<reference evidence="1" key="1">
    <citation type="submission" date="2019-09" db="EMBL/GenBank/DDBJ databases">
        <authorList>
            <consortium name="GenomeTrakr network: Whole genome sequencing for foodborne pathogen traceback"/>
        </authorList>
    </citation>
    <scope>NUCLEOTIDE SEQUENCE [LARGE SCALE GENOMIC DNA]</scope>
    <source>
        <strain evidence="1">TTU_583</strain>
    </source>
</reference>
<dbReference type="InterPro" id="IPR020036">
    <property type="entry name" value="PseH"/>
</dbReference>
<proteinExistence type="predicted"/>
<protein>
    <submittedName>
        <fullName evidence="1">UDP-4-amino-4, 6-dideoxy-N-acetyl-beta-L-altrosamine N-acetyltransferase</fullName>
        <ecNumber evidence="1">2.3.1.202</ecNumber>
    </submittedName>
</protein>
<comment type="caution">
    <text evidence="1">The sequence shown here is derived from an EMBL/GenBank/DDBJ whole genome shotgun (WGS) entry which is preliminary data.</text>
</comment>
<accession>A0A698FCJ4</accession>
<dbReference type="Pfam" id="PF00583">
    <property type="entry name" value="Acetyltransf_1"/>
    <property type="match status" value="1"/>
</dbReference>
<dbReference type="Gene3D" id="3.40.630.30">
    <property type="match status" value="1"/>
</dbReference>
<keyword evidence="1" id="KW-0808">Transferase</keyword>
<sequence length="204" mass="24508">MFYVKLKNTKKKNILIINPLKFIQHNCKNNNVLLAAQNHQNNILLKNYINLNHIEKEKMRKYRNHPEVRKYLYQTHFILKLEHKNFIKKLKHNTKKSYFCVILGKQIIGHINFHIKENEIDFGFYANPFSRILGIGRILEQISIYYAFKIINTPILSLEIFSDNTQVINLHHKFGFKVIQESAYKNRKILKMSLNNPYRKTFFN</sequence>
<dbReference type="InterPro" id="IPR000182">
    <property type="entry name" value="GNAT_dom"/>
</dbReference>
<dbReference type="AlphaFoldDB" id="A0A698FCJ4"/>
<organism evidence="1">
    <name type="scientific">Campylobacter jejuni</name>
    <dbReference type="NCBI Taxonomy" id="197"/>
    <lineage>
        <taxon>Bacteria</taxon>
        <taxon>Pseudomonadati</taxon>
        <taxon>Campylobacterota</taxon>
        <taxon>Epsilonproteobacteria</taxon>
        <taxon>Campylobacterales</taxon>
        <taxon>Campylobacteraceae</taxon>
        <taxon>Campylobacter</taxon>
    </lineage>
</organism>
<dbReference type="PROSITE" id="PS51186">
    <property type="entry name" value="GNAT"/>
    <property type="match status" value="1"/>
</dbReference>
<dbReference type="NCBIfam" id="TIGR03585">
    <property type="entry name" value="PseH"/>
    <property type="match status" value="1"/>
</dbReference>
<dbReference type="InterPro" id="IPR016181">
    <property type="entry name" value="Acyl_CoA_acyltransferase"/>
</dbReference>
<evidence type="ECO:0000313" key="1">
    <source>
        <dbReference type="EMBL" id="ECV9657218.1"/>
    </source>
</evidence>
<keyword evidence="1" id="KW-0012">Acyltransferase</keyword>
<dbReference type="GO" id="GO:0016747">
    <property type="term" value="F:acyltransferase activity, transferring groups other than amino-acyl groups"/>
    <property type="evidence" value="ECO:0007669"/>
    <property type="project" value="InterPro"/>
</dbReference>
<dbReference type="EC" id="2.3.1.202" evidence="1"/>
<gene>
    <name evidence="1" type="primary">pseH</name>
    <name evidence="1" type="ORF">F2N06_04235</name>
</gene>
<dbReference type="EMBL" id="AAKUWM010000005">
    <property type="protein sequence ID" value="ECV9657218.1"/>
    <property type="molecule type" value="Genomic_DNA"/>
</dbReference>